<gene>
    <name evidence="2" type="ORF">ASZ90_004890</name>
</gene>
<keyword evidence="1" id="KW-0175">Coiled coil</keyword>
<sequence length="1026" mass="115646">MELITPMDGEVLGIIFQDEIEIDEPKNDLLGYFISRITKKKKDKDWDEAVGDLKKKKDYDWDEAVGDLKKKKDLDMDDAVFDLKKEKDKDWDETVGDLKKEKDKDWDETVGDLKKKKDKDWDEAVGDLKKKKDKDWDEAVGDLKKKKDYDWDEAVGDLKKKKDYDWDEAVGDLKKKKDMDWDEAVGDFKKKIDNDDDRYIEEFKGIVDRYFDLNADDFNSSKSLNKDRSVSKTIKTNKNIPTIIFSWLPPVPVPPDARINYRLKLVEIYGNQSVHSAMASNPIYYQSLKLSATLLRYPVAAKPLMPGNKYAWSVEAFIDDFKIQESEIRSFEIQGGEDKKIRYDASNAGTVQFAKNIINENSGLPSGLASYTKIDLGAASSNYLSSAASIDLFGSDGNFIFSGDAEFNQTSSHKLAQYSQLPTNYRSLEINPRLSVYEIPVGMNIYLSSLNDPNRQSLNNFSFIFDIERLKSKIKDRISERTSEIQSSADSYLSELNDLKALADPADIKDQLSEKANEIKSSADTSLGKIKELESLGDPDKIKKQLSQKINEVQASADSSLEKLKEIEALSDPANLAENAEQLGLISSAEKIFLDIKTLGLGRTYPEYSDFTVSGVPVNGLNIEYNPGILYLAFAAGNNAVAIENVSLKRTFISGRLGLGKKENSHLIFTLLKMKDDYTSASLLTPQENVVFGTDVQLNLSDNLINISGEGAVSGFTRDLNDADYESDSVPEFVKKIIVPKLSTSFDYAWKGNLEFNNEPSSTNFKFGVRRIGPGFTSLASPNLRQDQLQYDFNFVQKFAKKKITLKTFFKTYSDNLIDWKQSTTSTTSYGINLGFNFPDLPFLQLNYSPYKQKNDAINAAQIMENSSDMFSLTTGYSYQVSGMFASTIISFNGQWQKSKIGINATEFSNTTYMLNQNLSFEFPLTLSFTSSISKLNFLSIPSSMTEFNLNGDYQINENISANLGGTISNEENLTKRIMITVGSNINLYQWLRIQLQGNISDYKDLSGGSNNYTDSMMLVTVLFNW</sequence>
<name>A0A0W8FWJ3_9ZZZZ</name>
<dbReference type="EMBL" id="LNQE01000724">
    <property type="protein sequence ID" value="KUG25285.1"/>
    <property type="molecule type" value="Genomic_DNA"/>
</dbReference>
<reference evidence="2" key="1">
    <citation type="journal article" date="2015" name="Proc. Natl. Acad. Sci. U.S.A.">
        <title>Networks of energetic and metabolic interactions define dynamics in microbial communities.</title>
        <authorList>
            <person name="Embree M."/>
            <person name="Liu J.K."/>
            <person name="Al-Bassam M.M."/>
            <person name="Zengler K."/>
        </authorList>
    </citation>
    <scope>NUCLEOTIDE SEQUENCE</scope>
</reference>
<organism evidence="2">
    <name type="scientific">hydrocarbon metagenome</name>
    <dbReference type="NCBI Taxonomy" id="938273"/>
    <lineage>
        <taxon>unclassified sequences</taxon>
        <taxon>metagenomes</taxon>
        <taxon>ecological metagenomes</taxon>
    </lineage>
</organism>
<evidence type="ECO:0000256" key="1">
    <source>
        <dbReference type="SAM" id="Coils"/>
    </source>
</evidence>
<feature type="coiled-coil region" evidence="1">
    <location>
        <begin position="543"/>
        <end position="570"/>
    </location>
</feature>
<dbReference type="AlphaFoldDB" id="A0A0W8FWJ3"/>
<accession>A0A0W8FWJ3</accession>
<comment type="caution">
    <text evidence="2">The sequence shown here is derived from an EMBL/GenBank/DDBJ whole genome shotgun (WGS) entry which is preliminary data.</text>
</comment>
<proteinExistence type="predicted"/>
<protein>
    <submittedName>
        <fullName evidence="2">Uncharacterized protein</fullName>
    </submittedName>
</protein>
<evidence type="ECO:0000313" key="2">
    <source>
        <dbReference type="EMBL" id="KUG25285.1"/>
    </source>
</evidence>